<dbReference type="AlphaFoldDB" id="A0A372GDW0"/>
<sequence length="408" mass="46511">MVLGERGSGKTLYLAGLYRQLSYDSIKSVVTLSPNNVHTRILDRLYEEVTSVEDGHFPEPTGWGVDIWSFECSVFAGDGERIRAFSIFDINYADYAGEMLDGGGLDAQELGENQVIKRFDEAVERADVFIVLIDGHRLLRLMRGEPRWEPWLDNYLRARLATMTKVARKRHTWRPVQFVITKWDIFEDEFSFEDVRSKILAQPSLHDFLEGRRESGGAPIRLIPVSVTGRFARLDEEGVMVKVPTEAIRPLNLDIPFAAVLPDQIRAARQEAAQRAAGDTGNGLAENKITDRIRWFERVRRGSDTARAPLLNLVGRYFDNRGATPRGKANASAALEQAFQWLDQLAERRQQAAEYELSELRRIHRARQARIESHNAALCLAIESFDARLREFEKAFPGSFLLERKFTE</sequence>
<protein>
    <submittedName>
        <fullName evidence="1">Uncharacterized protein</fullName>
    </submittedName>
</protein>
<proteinExistence type="predicted"/>
<dbReference type="Proteomes" id="UP000262882">
    <property type="component" value="Unassembled WGS sequence"/>
</dbReference>
<dbReference type="InterPro" id="IPR027417">
    <property type="entry name" value="P-loop_NTPase"/>
</dbReference>
<dbReference type="EMBL" id="QVNQ01000006">
    <property type="protein sequence ID" value="RFS83571.1"/>
    <property type="molecule type" value="Genomic_DNA"/>
</dbReference>
<accession>A0A372GDW0</accession>
<keyword evidence="2" id="KW-1185">Reference proteome</keyword>
<organism evidence="1 2">
    <name type="scientific">Actinomadura spongiicola</name>
    <dbReference type="NCBI Taxonomy" id="2303421"/>
    <lineage>
        <taxon>Bacteria</taxon>
        <taxon>Bacillati</taxon>
        <taxon>Actinomycetota</taxon>
        <taxon>Actinomycetes</taxon>
        <taxon>Streptosporangiales</taxon>
        <taxon>Thermomonosporaceae</taxon>
        <taxon>Actinomadura</taxon>
    </lineage>
</organism>
<reference evidence="1 2" key="1">
    <citation type="submission" date="2018-08" db="EMBL/GenBank/DDBJ databases">
        <title>Actinomadura spongicola sp. nov., isolated from marine sponge Leucetta chagosensis.</title>
        <authorList>
            <person name="Li L."/>
            <person name="Lin H.W."/>
        </authorList>
    </citation>
    <scope>NUCLEOTIDE SEQUENCE [LARGE SCALE GENOMIC DNA]</scope>
    <source>
        <strain evidence="1 2">LHW52907</strain>
    </source>
</reference>
<dbReference type="Gene3D" id="3.40.50.300">
    <property type="entry name" value="P-loop containing nucleotide triphosphate hydrolases"/>
    <property type="match status" value="1"/>
</dbReference>
<name>A0A372GDW0_9ACTN</name>
<dbReference type="CDD" id="cd00882">
    <property type="entry name" value="Ras_like_GTPase"/>
    <property type="match status" value="1"/>
</dbReference>
<evidence type="ECO:0000313" key="1">
    <source>
        <dbReference type="EMBL" id="RFS83571.1"/>
    </source>
</evidence>
<gene>
    <name evidence="1" type="ORF">D0T12_21295</name>
</gene>
<dbReference type="SUPFAM" id="SSF52540">
    <property type="entry name" value="P-loop containing nucleoside triphosphate hydrolases"/>
    <property type="match status" value="1"/>
</dbReference>
<evidence type="ECO:0000313" key="2">
    <source>
        <dbReference type="Proteomes" id="UP000262882"/>
    </source>
</evidence>
<comment type="caution">
    <text evidence="1">The sequence shown here is derived from an EMBL/GenBank/DDBJ whole genome shotgun (WGS) entry which is preliminary data.</text>
</comment>